<evidence type="ECO:0000313" key="1">
    <source>
        <dbReference type="EMBL" id="DBA54602.1"/>
    </source>
</evidence>
<protein>
    <submittedName>
        <fullName evidence="1">Uncharacterized protein</fullName>
    </submittedName>
</protein>
<accession>A0AAT9J7Q7</accession>
<dbReference type="EMBL" id="BK065155">
    <property type="protein sequence ID" value="DBA54602.1"/>
    <property type="molecule type" value="Genomic_DNA"/>
</dbReference>
<gene>
    <name evidence="1" type="ORF">AvPV1_gp20</name>
</gene>
<sequence length="126" mass="14649">MAKKKNAKTTCIGLTPIIFIQFTAEKELELRSKGDMELRSKVLHNLVEREVELRSNRILFKIPKRVREVELRYTLHPPVFPLAPVPFFCLEAPDYVEDRISLDFSFRLLSWHNPTSLASVKYFASA</sequence>
<organism evidence="1">
    <name type="scientific">Archaeoglobus veneficus pleomorphic virus 1</name>
    <dbReference type="NCBI Taxonomy" id="3115750"/>
    <lineage>
        <taxon>Viruses</taxon>
        <taxon>Monodnaviria</taxon>
        <taxon>Trapavirae</taxon>
        <taxon>Calorviricota</taxon>
        <taxon>Caminiviricetes</taxon>
        <taxon>Ageovirales</taxon>
        <taxon>Thalassapleoviridae</taxon>
        <taxon>Avenivirus</taxon>
        <taxon>Avenivirus atlanticense</taxon>
    </lineage>
</organism>
<name>A0AAT9J7Q7_9VIRU</name>
<reference evidence="1" key="1">
    <citation type="journal article" date="2024" name="ISME J.">
        <title>Pleomorphic viruses establish stable relationship with marine hyperthermophilic archaea.</title>
        <authorList>
            <person name="Baquero D.P."/>
            <person name="Bignon E.A."/>
            <person name="Krupovic M."/>
        </authorList>
    </citation>
    <scope>NUCLEOTIDE SEQUENCE</scope>
</reference>
<proteinExistence type="predicted"/>